<accession>A0A9Q1BSU6</accession>
<organism evidence="1 2">
    <name type="scientific">Holothuria leucospilota</name>
    <name type="common">Black long sea cucumber</name>
    <name type="synonym">Mertensiothuria leucospilota</name>
    <dbReference type="NCBI Taxonomy" id="206669"/>
    <lineage>
        <taxon>Eukaryota</taxon>
        <taxon>Metazoa</taxon>
        <taxon>Echinodermata</taxon>
        <taxon>Eleutherozoa</taxon>
        <taxon>Echinozoa</taxon>
        <taxon>Holothuroidea</taxon>
        <taxon>Aspidochirotacea</taxon>
        <taxon>Aspidochirotida</taxon>
        <taxon>Holothuriidae</taxon>
        <taxon>Holothuria</taxon>
    </lineage>
</organism>
<dbReference type="EMBL" id="JAIZAY010000012">
    <property type="protein sequence ID" value="KAJ8032030.1"/>
    <property type="molecule type" value="Genomic_DNA"/>
</dbReference>
<gene>
    <name evidence="1" type="ORF">HOLleu_25435</name>
</gene>
<proteinExistence type="predicted"/>
<protein>
    <submittedName>
        <fullName evidence="1">Uncharacterized protein</fullName>
    </submittedName>
</protein>
<dbReference type="Proteomes" id="UP001152320">
    <property type="component" value="Chromosome 12"/>
</dbReference>
<comment type="caution">
    <text evidence="1">The sequence shown here is derived from an EMBL/GenBank/DDBJ whole genome shotgun (WGS) entry which is preliminary data.</text>
</comment>
<dbReference type="AlphaFoldDB" id="A0A9Q1BSU6"/>
<sequence>MKAVAFETMKHGNREVRGSILGRVKVRKPSSPRVYRSCLFESSYAEDGRIFISSDLRLQ</sequence>
<reference evidence="1" key="1">
    <citation type="submission" date="2021-10" db="EMBL/GenBank/DDBJ databases">
        <title>Tropical sea cucumber genome reveals ecological adaptation and Cuvierian tubules defense mechanism.</title>
        <authorList>
            <person name="Chen T."/>
        </authorList>
    </citation>
    <scope>NUCLEOTIDE SEQUENCE</scope>
    <source>
        <strain evidence="1">Nanhai2018</strain>
        <tissue evidence="1">Muscle</tissue>
    </source>
</reference>
<keyword evidence="2" id="KW-1185">Reference proteome</keyword>
<name>A0A9Q1BSU6_HOLLE</name>
<evidence type="ECO:0000313" key="1">
    <source>
        <dbReference type="EMBL" id="KAJ8032030.1"/>
    </source>
</evidence>
<evidence type="ECO:0000313" key="2">
    <source>
        <dbReference type="Proteomes" id="UP001152320"/>
    </source>
</evidence>